<organism evidence="2 3">
    <name type="scientific">Catenaria anguillulae PL171</name>
    <dbReference type="NCBI Taxonomy" id="765915"/>
    <lineage>
        <taxon>Eukaryota</taxon>
        <taxon>Fungi</taxon>
        <taxon>Fungi incertae sedis</taxon>
        <taxon>Blastocladiomycota</taxon>
        <taxon>Blastocladiomycetes</taxon>
        <taxon>Blastocladiales</taxon>
        <taxon>Catenariaceae</taxon>
        <taxon>Catenaria</taxon>
    </lineage>
</organism>
<proteinExistence type="predicted"/>
<comment type="caution">
    <text evidence="2">The sequence shown here is derived from an EMBL/GenBank/DDBJ whole genome shotgun (WGS) entry which is preliminary data.</text>
</comment>
<dbReference type="Proteomes" id="UP000193411">
    <property type="component" value="Unassembled WGS sequence"/>
</dbReference>
<dbReference type="EMBL" id="MCFL01000012">
    <property type="protein sequence ID" value="ORZ37419.1"/>
    <property type="molecule type" value="Genomic_DNA"/>
</dbReference>
<feature type="compositionally biased region" description="Low complexity" evidence="1">
    <location>
        <begin position="116"/>
        <end position="129"/>
    </location>
</feature>
<feature type="compositionally biased region" description="Low complexity" evidence="1">
    <location>
        <begin position="90"/>
        <end position="104"/>
    </location>
</feature>
<accession>A0A1Y2HSA1</accession>
<reference evidence="2 3" key="1">
    <citation type="submission" date="2016-07" db="EMBL/GenBank/DDBJ databases">
        <title>Pervasive Adenine N6-methylation of Active Genes in Fungi.</title>
        <authorList>
            <consortium name="DOE Joint Genome Institute"/>
            <person name="Mondo S.J."/>
            <person name="Dannebaum R.O."/>
            <person name="Kuo R.C."/>
            <person name="Labutti K."/>
            <person name="Haridas S."/>
            <person name="Kuo A."/>
            <person name="Salamov A."/>
            <person name="Ahrendt S.R."/>
            <person name="Lipzen A."/>
            <person name="Sullivan W."/>
            <person name="Andreopoulos W.B."/>
            <person name="Clum A."/>
            <person name="Lindquist E."/>
            <person name="Daum C."/>
            <person name="Ramamoorthy G.K."/>
            <person name="Gryganskyi A."/>
            <person name="Culley D."/>
            <person name="Magnuson J.K."/>
            <person name="James T.Y."/>
            <person name="O'Malley M.A."/>
            <person name="Stajich J.E."/>
            <person name="Spatafora J.W."/>
            <person name="Visel A."/>
            <person name="Grigoriev I.V."/>
        </authorList>
    </citation>
    <scope>NUCLEOTIDE SEQUENCE [LARGE SCALE GENOMIC DNA]</scope>
    <source>
        <strain evidence="2 3">PL171</strain>
    </source>
</reference>
<feature type="compositionally biased region" description="Pro residues" evidence="1">
    <location>
        <begin position="105"/>
        <end position="115"/>
    </location>
</feature>
<evidence type="ECO:0000313" key="2">
    <source>
        <dbReference type="EMBL" id="ORZ37419.1"/>
    </source>
</evidence>
<evidence type="ECO:0000256" key="1">
    <source>
        <dbReference type="SAM" id="MobiDB-lite"/>
    </source>
</evidence>
<dbReference type="AlphaFoldDB" id="A0A1Y2HSA1"/>
<name>A0A1Y2HSA1_9FUNG</name>
<sequence>MHDPSTGFPLQMPMPLFPPHAPDASPPMYLVAMDPSSPHVSGQALTSTPCHIAYAAVDQYGQPIMTWAMPCIAVTAPPVPLPLPLPTQAPQPNAAPIATSLSPIASPPPMSPPALDPWSSSAGGSANPLSSPPLAPPALTSSSSMDELALPSMSEPVGMASVKEEGAEYAWDQGDTKPRAKSFSVSMLMNSSAAGQTGSGV</sequence>
<feature type="region of interest" description="Disordered" evidence="1">
    <location>
        <begin position="85"/>
        <end position="161"/>
    </location>
</feature>
<protein>
    <submittedName>
        <fullName evidence="2">Uncharacterized protein</fullName>
    </submittedName>
</protein>
<evidence type="ECO:0000313" key="3">
    <source>
        <dbReference type="Proteomes" id="UP000193411"/>
    </source>
</evidence>
<gene>
    <name evidence="2" type="ORF">BCR44DRAFT_1032928</name>
</gene>
<keyword evidence="3" id="KW-1185">Reference proteome</keyword>